<dbReference type="Proteomes" id="UP001139648">
    <property type="component" value="Unassembled WGS sequence"/>
</dbReference>
<protein>
    <submittedName>
        <fullName evidence="4">Arginine/lysine/ornithine decarboxylase</fullName>
    </submittedName>
</protein>
<comment type="cofactor">
    <cofactor evidence="1">
        <name>pyridoxal 5'-phosphate</name>
        <dbReference type="ChEBI" id="CHEBI:597326"/>
    </cofactor>
</comment>
<sequence length="80" mass="8214">MDHSQAPILQALQAHHDSGQLPFTPPGHKQARGADPRVTEVLGGAVFRSDVLSVGGLDDRSSSGGFLQQAEGPKADAVGA</sequence>
<dbReference type="RefSeq" id="WP_253758745.1">
    <property type="nucleotide sequence ID" value="NZ_BAABKA010000055.1"/>
</dbReference>
<name>A0A9X2H2N3_9ACTN</name>
<gene>
    <name evidence="4" type="ORF">HD597_012468</name>
</gene>
<reference evidence="4" key="1">
    <citation type="submission" date="2022-06" db="EMBL/GenBank/DDBJ databases">
        <title>Sequencing the genomes of 1000 actinobacteria strains.</title>
        <authorList>
            <person name="Klenk H.-P."/>
        </authorList>
    </citation>
    <scope>NUCLEOTIDE SEQUENCE</scope>
    <source>
        <strain evidence="4">DSM 46694</strain>
    </source>
</reference>
<keyword evidence="5" id="KW-1185">Reference proteome</keyword>
<evidence type="ECO:0000256" key="2">
    <source>
        <dbReference type="ARBA" id="ARBA00022898"/>
    </source>
</evidence>
<accession>A0A9X2H2N3</accession>
<dbReference type="InterPro" id="IPR052357">
    <property type="entry name" value="Orn_Lys_Arg_decarboxylase-I"/>
</dbReference>
<dbReference type="EMBL" id="JAMZEB010000002">
    <property type="protein sequence ID" value="MCP2365448.1"/>
    <property type="molecule type" value="Genomic_DNA"/>
</dbReference>
<evidence type="ECO:0000313" key="4">
    <source>
        <dbReference type="EMBL" id="MCP2365448.1"/>
    </source>
</evidence>
<feature type="region of interest" description="Disordered" evidence="3">
    <location>
        <begin position="1"/>
        <end position="34"/>
    </location>
</feature>
<dbReference type="InterPro" id="IPR015421">
    <property type="entry name" value="PyrdxlP-dep_Trfase_major"/>
</dbReference>
<dbReference type="AlphaFoldDB" id="A0A9X2H2N3"/>
<proteinExistence type="predicted"/>
<dbReference type="Gene3D" id="3.40.640.10">
    <property type="entry name" value="Type I PLP-dependent aspartate aminotransferase-like (Major domain)"/>
    <property type="match status" value="1"/>
</dbReference>
<evidence type="ECO:0000256" key="3">
    <source>
        <dbReference type="SAM" id="MobiDB-lite"/>
    </source>
</evidence>
<feature type="region of interest" description="Disordered" evidence="3">
    <location>
        <begin position="58"/>
        <end position="80"/>
    </location>
</feature>
<evidence type="ECO:0000256" key="1">
    <source>
        <dbReference type="ARBA" id="ARBA00001933"/>
    </source>
</evidence>
<organism evidence="4 5">
    <name type="scientific">Nonomuraea thailandensis</name>
    <dbReference type="NCBI Taxonomy" id="1188745"/>
    <lineage>
        <taxon>Bacteria</taxon>
        <taxon>Bacillati</taxon>
        <taxon>Actinomycetota</taxon>
        <taxon>Actinomycetes</taxon>
        <taxon>Streptosporangiales</taxon>
        <taxon>Streptosporangiaceae</taxon>
        <taxon>Nonomuraea</taxon>
    </lineage>
</organism>
<comment type="caution">
    <text evidence="4">The sequence shown here is derived from an EMBL/GenBank/DDBJ whole genome shotgun (WGS) entry which is preliminary data.</text>
</comment>
<keyword evidence="2" id="KW-0663">Pyridoxal phosphate</keyword>
<dbReference type="PANTHER" id="PTHR43277">
    <property type="entry name" value="ARGININE DECARBOXYLASE"/>
    <property type="match status" value="1"/>
</dbReference>
<evidence type="ECO:0000313" key="5">
    <source>
        <dbReference type="Proteomes" id="UP001139648"/>
    </source>
</evidence>
<dbReference type="PANTHER" id="PTHR43277:SF4">
    <property type="entry name" value="ARGININE DECARBOXYLASE"/>
    <property type="match status" value="1"/>
</dbReference>